<proteinExistence type="predicted"/>
<name>A0A0P1B2P7_PLAHL</name>
<dbReference type="Proteomes" id="UP000054928">
    <property type="component" value="Unassembled WGS sequence"/>
</dbReference>
<reference evidence="2" key="1">
    <citation type="submission" date="2014-09" db="EMBL/GenBank/DDBJ databases">
        <authorList>
            <person name="Sharma Rahul"/>
            <person name="Thines Marco"/>
        </authorList>
    </citation>
    <scope>NUCLEOTIDE SEQUENCE [LARGE SCALE GENOMIC DNA]</scope>
</reference>
<dbReference type="RefSeq" id="XP_036263449.1">
    <property type="nucleotide sequence ID" value="XM_036407203.1"/>
</dbReference>
<keyword evidence="2" id="KW-1185">Reference proteome</keyword>
<evidence type="ECO:0000313" key="2">
    <source>
        <dbReference type="Proteomes" id="UP000054928"/>
    </source>
</evidence>
<protein>
    <submittedName>
        <fullName evidence="1">Uncharacterized protein</fullName>
    </submittedName>
</protein>
<sequence length="84" mass="9371">MYRMRGSVLLTTKSLFHPCFFWLEYTIVSQTSCLDDWSKRCQQALGISQKNGRRVACSVQCHAGKSGPRALYLIFLAAVSPGLA</sequence>
<evidence type="ECO:0000313" key="1">
    <source>
        <dbReference type="EMBL" id="CEG48318.1"/>
    </source>
</evidence>
<dbReference type="GeneID" id="59052926"/>
<dbReference type="EMBL" id="CCYD01002939">
    <property type="protein sequence ID" value="CEG48318.1"/>
    <property type="molecule type" value="Genomic_DNA"/>
</dbReference>
<accession>A0A0P1B2P7</accession>
<organism evidence="1 2">
    <name type="scientific">Plasmopara halstedii</name>
    <name type="common">Downy mildew of sunflower</name>
    <dbReference type="NCBI Taxonomy" id="4781"/>
    <lineage>
        <taxon>Eukaryota</taxon>
        <taxon>Sar</taxon>
        <taxon>Stramenopiles</taxon>
        <taxon>Oomycota</taxon>
        <taxon>Peronosporomycetes</taxon>
        <taxon>Peronosporales</taxon>
        <taxon>Peronosporaceae</taxon>
        <taxon>Plasmopara</taxon>
    </lineage>
</organism>
<dbReference type="AlphaFoldDB" id="A0A0P1B2P7"/>